<evidence type="ECO:0008006" key="3">
    <source>
        <dbReference type="Google" id="ProtNLM"/>
    </source>
</evidence>
<evidence type="ECO:0000313" key="2">
    <source>
        <dbReference type="Proteomes" id="UP000009173"/>
    </source>
</evidence>
<proteinExistence type="predicted"/>
<protein>
    <recommendedName>
        <fullName evidence="3">DUF4254 domain-containing protein</fullName>
    </recommendedName>
</protein>
<sequence>MSSRTVAGIPADMEAILGSCFEAQTEATARWHAETPSAPDAGGEASPETLRALVLQQHLMNFSLWHVEDVARRRDVDDTVIAECKREIDGYNQRRNDLMEKVDACLLALLAPSLPADAAPRHNTESLGMAIDRLSILSLKIFHMHEQTVRTDADPEHIGRCREKLAVLHEQRDDLAWAVHELVGDFVAGRKRPKVYFQFKMYNDPSLNPELYAAAPVAQPVSGKE</sequence>
<gene>
    <name evidence="1" type="ordered locus">Dvul_1278</name>
</gene>
<dbReference type="Proteomes" id="UP000009173">
    <property type="component" value="Chromosome"/>
</dbReference>
<dbReference type="HOGENOM" id="CLU_097532_1_0_7"/>
<reference evidence="2" key="1">
    <citation type="journal article" date="2009" name="Environ. Microbiol.">
        <title>Contribution of mobile genetic elements to Desulfovibrio vulgaris genome plasticity.</title>
        <authorList>
            <person name="Walker C.B."/>
            <person name="Stolyar S."/>
            <person name="Chivian D."/>
            <person name="Pinel N."/>
            <person name="Gabster J.A."/>
            <person name="Dehal P.S."/>
            <person name="He Z."/>
            <person name="Yang Z.K."/>
            <person name="Yen H.C."/>
            <person name="Zhou J."/>
            <person name="Wall J.D."/>
            <person name="Hazen T.C."/>
            <person name="Arkin A.P."/>
            <person name="Stahl D.A."/>
        </authorList>
    </citation>
    <scope>NUCLEOTIDE SEQUENCE [LARGE SCALE GENOMIC DNA]</scope>
    <source>
        <strain evidence="2">DP4</strain>
    </source>
</reference>
<accession>A0A0H3A7X3</accession>
<name>A0A0H3A7X3_NITV4</name>
<dbReference type="InterPro" id="IPR025350">
    <property type="entry name" value="DUF4254"/>
</dbReference>
<dbReference type="Pfam" id="PF14063">
    <property type="entry name" value="DUF4254"/>
    <property type="match status" value="1"/>
</dbReference>
<organism evidence="1 2">
    <name type="scientific">Nitratidesulfovibrio vulgaris (strain DP4)</name>
    <name type="common">Desulfovibrio vulgaris</name>
    <dbReference type="NCBI Taxonomy" id="391774"/>
    <lineage>
        <taxon>Bacteria</taxon>
        <taxon>Pseudomonadati</taxon>
        <taxon>Thermodesulfobacteriota</taxon>
        <taxon>Desulfovibrionia</taxon>
        <taxon>Desulfovibrionales</taxon>
        <taxon>Desulfovibrionaceae</taxon>
        <taxon>Nitratidesulfovibrio</taxon>
    </lineage>
</organism>
<dbReference type="AlphaFoldDB" id="A0A0H3A7X3"/>
<evidence type="ECO:0000313" key="1">
    <source>
        <dbReference type="EMBL" id="ABM28297.1"/>
    </source>
</evidence>
<dbReference type="EMBL" id="CP000527">
    <property type="protein sequence ID" value="ABM28297.1"/>
    <property type="molecule type" value="Genomic_DNA"/>
</dbReference>
<dbReference type="RefSeq" id="WP_011792168.1">
    <property type="nucleotide sequence ID" value="NC_008751.1"/>
</dbReference>
<dbReference type="KEGG" id="dvl:Dvul_1278"/>